<evidence type="ECO:0000313" key="2">
    <source>
        <dbReference type="EMBL" id="KIK51801.1"/>
    </source>
</evidence>
<dbReference type="AlphaFoldDB" id="A0A0D0BBQ3"/>
<sequence>MSLSQLFTDQPIVLSSNSGGSKPQLIIKVLQTLQSASLVPFSNALPSAPPAAKKMRHVAFECSTHLSYPSISITDCIPSSLPTSLQPIYKDAYLTNSSPKVLDRVAANEWKKELGLALDRPRAPEGKRKAVVSSNAFQKSQLLRQERVHLGEPSRKPVVLASSHKGKEVVHDPIDVDVEMEAPEELDAMNLDYPEEAPPPPTPIPTAPAPVSSLKTWFFEPLVKQVPSNGSSLTWDKMVQTAIEHVVTRMALLFAGPGRKMLEQDLWALVDGMIQGTFTGLEEQLQHSPSKPPASFSSKSLLQFVESLTITLTQLAECTKAKNLQLKEQVSSWDSQLKEKDEELTCLKSFVRHFKGDIQSSETQQLRGAMESQDSEIEELKKKLAASEEAH</sequence>
<keyword evidence="3" id="KW-1185">Reference proteome</keyword>
<organism evidence="2 3">
    <name type="scientific">Collybiopsis luxurians FD-317 M1</name>
    <dbReference type="NCBI Taxonomy" id="944289"/>
    <lineage>
        <taxon>Eukaryota</taxon>
        <taxon>Fungi</taxon>
        <taxon>Dikarya</taxon>
        <taxon>Basidiomycota</taxon>
        <taxon>Agaricomycotina</taxon>
        <taxon>Agaricomycetes</taxon>
        <taxon>Agaricomycetidae</taxon>
        <taxon>Agaricales</taxon>
        <taxon>Marasmiineae</taxon>
        <taxon>Omphalotaceae</taxon>
        <taxon>Collybiopsis</taxon>
        <taxon>Collybiopsis luxurians</taxon>
    </lineage>
</organism>
<evidence type="ECO:0000256" key="1">
    <source>
        <dbReference type="SAM" id="MobiDB-lite"/>
    </source>
</evidence>
<dbReference type="HOGENOM" id="CLU_023362_2_0_1"/>
<dbReference type="Proteomes" id="UP000053593">
    <property type="component" value="Unassembled WGS sequence"/>
</dbReference>
<name>A0A0D0BBQ3_9AGAR</name>
<feature type="compositionally biased region" description="Basic and acidic residues" evidence="1">
    <location>
        <begin position="378"/>
        <end position="391"/>
    </location>
</feature>
<gene>
    <name evidence="2" type="ORF">GYMLUDRAFT_251722</name>
</gene>
<dbReference type="EMBL" id="KN834854">
    <property type="protein sequence ID" value="KIK51801.1"/>
    <property type="molecule type" value="Genomic_DNA"/>
</dbReference>
<reference evidence="2 3" key="1">
    <citation type="submission" date="2014-04" db="EMBL/GenBank/DDBJ databases">
        <title>Evolutionary Origins and Diversification of the Mycorrhizal Mutualists.</title>
        <authorList>
            <consortium name="DOE Joint Genome Institute"/>
            <consortium name="Mycorrhizal Genomics Consortium"/>
            <person name="Kohler A."/>
            <person name="Kuo A."/>
            <person name="Nagy L.G."/>
            <person name="Floudas D."/>
            <person name="Copeland A."/>
            <person name="Barry K.W."/>
            <person name="Cichocki N."/>
            <person name="Veneault-Fourrey C."/>
            <person name="LaButti K."/>
            <person name="Lindquist E.A."/>
            <person name="Lipzen A."/>
            <person name="Lundell T."/>
            <person name="Morin E."/>
            <person name="Murat C."/>
            <person name="Riley R."/>
            <person name="Ohm R."/>
            <person name="Sun H."/>
            <person name="Tunlid A."/>
            <person name="Henrissat B."/>
            <person name="Grigoriev I.V."/>
            <person name="Hibbett D.S."/>
            <person name="Martin F."/>
        </authorList>
    </citation>
    <scope>NUCLEOTIDE SEQUENCE [LARGE SCALE GENOMIC DNA]</scope>
    <source>
        <strain evidence="2 3">FD-317 M1</strain>
    </source>
</reference>
<feature type="region of interest" description="Disordered" evidence="1">
    <location>
        <begin position="361"/>
        <end position="391"/>
    </location>
</feature>
<protein>
    <submittedName>
        <fullName evidence="2">Uncharacterized protein</fullName>
    </submittedName>
</protein>
<accession>A0A0D0BBQ3</accession>
<evidence type="ECO:0000313" key="3">
    <source>
        <dbReference type="Proteomes" id="UP000053593"/>
    </source>
</evidence>
<proteinExistence type="predicted"/>